<keyword evidence="3" id="KW-1185">Reference proteome</keyword>
<evidence type="ECO:0000313" key="2">
    <source>
        <dbReference type="EMBL" id="AXC15905.1"/>
    </source>
</evidence>
<name>A0A2Z5GB94_9BACT</name>
<gene>
    <name evidence="2" type="ORF">ACPOL_6693</name>
</gene>
<protein>
    <submittedName>
        <fullName evidence="2">Uncharacterized protein</fullName>
    </submittedName>
</protein>
<evidence type="ECO:0000313" key="3">
    <source>
        <dbReference type="Proteomes" id="UP000253606"/>
    </source>
</evidence>
<dbReference type="RefSeq" id="WP_114210491.1">
    <property type="nucleotide sequence ID" value="NZ_CP030840.1"/>
</dbReference>
<keyword evidence="1" id="KW-0472">Membrane</keyword>
<feature type="transmembrane region" description="Helical" evidence="1">
    <location>
        <begin position="73"/>
        <end position="94"/>
    </location>
</feature>
<sequence length="99" mass="11232">MHPPSIVNLRKKSLLRGALLVLGSLILAFVWAGYPEAHANPRLILPVIVAFLGTADTMRCLRLKWSFYHAGVMLLIYMDIMALAMILFLLLYPYDGWLM</sequence>
<organism evidence="2 3">
    <name type="scientific">Acidisarcina polymorpha</name>
    <dbReference type="NCBI Taxonomy" id="2211140"/>
    <lineage>
        <taxon>Bacteria</taxon>
        <taxon>Pseudomonadati</taxon>
        <taxon>Acidobacteriota</taxon>
        <taxon>Terriglobia</taxon>
        <taxon>Terriglobales</taxon>
        <taxon>Acidobacteriaceae</taxon>
        <taxon>Acidisarcina</taxon>
    </lineage>
</organism>
<feature type="transmembrane region" description="Helical" evidence="1">
    <location>
        <begin position="14"/>
        <end position="31"/>
    </location>
</feature>
<accession>A0A2Z5GB94</accession>
<dbReference type="Proteomes" id="UP000253606">
    <property type="component" value="Chromosome"/>
</dbReference>
<proteinExistence type="predicted"/>
<reference evidence="2 3" key="1">
    <citation type="journal article" date="2018" name="Front. Microbiol.">
        <title>Hydrolytic Capabilities as a Key to Environmental Success: Chitinolytic and Cellulolytic Acidobacteria From Acidic Sub-arctic Soils and Boreal Peatlands.</title>
        <authorList>
            <person name="Belova S.E."/>
            <person name="Ravin N.V."/>
            <person name="Pankratov T.A."/>
            <person name="Rakitin A.L."/>
            <person name="Ivanova A.A."/>
            <person name="Beletsky A.V."/>
            <person name="Mardanov A.V."/>
            <person name="Sinninghe Damste J.S."/>
            <person name="Dedysh S.N."/>
        </authorList>
    </citation>
    <scope>NUCLEOTIDE SEQUENCE [LARGE SCALE GENOMIC DNA]</scope>
    <source>
        <strain evidence="2 3">SBC82</strain>
    </source>
</reference>
<dbReference type="AlphaFoldDB" id="A0A2Z5GB94"/>
<keyword evidence="1" id="KW-0812">Transmembrane</keyword>
<keyword evidence="1" id="KW-1133">Transmembrane helix</keyword>
<dbReference type="OrthoDB" id="123443at2"/>
<dbReference type="KEGG" id="abas:ACPOL_6693"/>
<evidence type="ECO:0000256" key="1">
    <source>
        <dbReference type="SAM" id="Phobius"/>
    </source>
</evidence>
<dbReference type="EMBL" id="CP030840">
    <property type="protein sequence ID" value="AXC15905.1"/>
    <property type="molecule type" value="Genomic_DNA"/>
</dbReference>